<dbReference type="GO" id="GO:0016787">
    <property type="term" value="F:hydrolase activity"/>
    <property type="evidence" value="ECO:0007669"/>
    <property type="project" value="InterPro"/>
</dbReference>
<evidence type="ECO:0000259" key="1">
    <source>
        <dbReference type="Pfam" id="PF04851"/>
    </source>
</evidence>
<dbReference type="EMBL" id="LZMT01000033">
    <property type="protein sequence ID" value="OBX62822.1"/>
    <property type="molecule type" value="Genomic_DNA"/>
</dbReference>
<comment type="caution">
    <text evidence="2">The sequence shown here is derived from an EMBL/GenBank/DDBJ whole genome shotgun (WGS) entry which is preliminary data.</text>
</comment>
<dbReference type="SUPFAM" id="SSF52540">
    <property type="entry name" value="P-loop containing nucleoside triphosphate hydrolases"/>
    <property type="match status" value="1"/>
</dbReference>
<dbReference type="GO" id="GO:0005524">
    <property type="term" value="F:ATP binding"/>
    <property type="evidence" value="ECO:0007669"/>
    <property type="project" value="InterPro"/>
</dbReference>
<keyword evidence="2" id="KW-0547">Nucleotide-binding</keyword>
<accession>A0AA91J9H6</accession>
<reference evidence="2" key="1">
    <citation type="submission" date="2016-06" db="EMBL/GenBank/DDBJ databases">
        <title>Draft genome of Moraxella osloensis CCUG 67237.</title>
        <authorList>
            <person name="Salva-Serra F."/>
            <person name="Engstrom-Jakobsson H."/>
            <person name="Thorell K."/>
            <person name="Gonzales-Siles L."/>
            <person name="Karlsson R."/>
            <person name="Boulund F."/>
            <person name="Engstrand L."/>
            <person name="Kristiansson E."/>
            <person name="Moore E."/>
        </authorList>
    </citation>
    <scope>NUCLEOTIDE SEQUENCE [LARGE SCALE GENOMIC DNA]</scope>
    <source>
        <strain evidence="2">CCUG 67237</strain>
    </source>
</reference>
<feature type="domain" description="Helicase/UvrB N-terminal" evidence="1">
    <location>
        <begin position="10"/>
        <end position="179"/>
    </location>
</feature>
<dbReference type="Gene3D" id="3.40.50.300">
    <property type="entry name" value="P-loop containing nucleotide triphosphate hydrolases"/>
    <property type="match status" value="2"/>
</dbReference>
<dbReference type="InterPro" id="IPR027417">
    <property type="entry name" value="P-loop_NTPase"/>
</dbReference>
<organism evidence="2">
    <name type="scientific">Faucicola osloensis</name>
    <name type="common">Moraxella osloensis</name>
    <dbReference type="NCBI Taxonomy" id="34062"/>
    <lineage>
        <taxon>Bacteria</taxon>
        <taxon>Pseudomonadati</taxon>
        <taxon>Pseudomonadota</taxon>
        <taxon>Gammaproteobacteria</taxon>
        <taxon>Moraxellales</taxon>
        <taxon>Moraxellaceae</taxon>
        <taxon>Faucicola</taxon>
    </lineage>
</organism>
<gene>
    <name evidence="2" type="ORF">A9299_11435</name>
</gene>
<name>A0AA91J9H6_FAUOS</name>
<dbReference type="AlphaFoldDB" id="A0AA91J9H6"/>
<dbReference type="Pfam" id="PF04851">
    <property type="entry name" value="ResIII"/>
    <property type="match status" value="1"/>
</dbReference>
<keyword evidence="2" id="KW-0378">Hydrolase</keyword>
<protein>
    <submittedName>
        <fullName evidence="2">ATP-dependent helicase</fullName>
    </submittedName>
</protein>
<dbReference type="InterPro" id="IPR006935">
    <property type="entry name" value="Helicase/UvrB_N"/>
</dbReference>
<dbReference type="GO" id="GO:0003677">
    <property type="term" value="F:DNA binding"/>
    <property type="evidence" value="ECO:0007669"/>
    <property type="project" value="InterPro"/>
</dbReference>
<dbReference type="GO" id="GO:0004386">
    <property type="term" value="F:helicase activity"/>
    <property type="evidence" value="ECO:0007669"/>
    <property type="project" value="UniProtKB-KW"/>
</dbReference>
<proteinExistence type="predicted"/>
<evidence type="ECO:0000313" key="2">
    <source>
        <dbReference type="EMBL" id="OBX62822.1"/>
    </source>
</evidence>
<sequence length="720" mass="81087">MGMRKMQSRAFAKRQSQYLLIKSPPASGKSRAMMFLALDKLMNQGIKKVIVAVPEMSIGKSFKSTELAKYGFFADWEVDDRYNLCLNNYQSDNTKTEIFSEFLHSSNRVGDESPKILVCTHHSLRYGYDKVADVSLFNDVLLGIDEFHHVSAGDNNRLGAIIDEIMNQSNAHIVAMTGSYFRGDAVPILLEKDEEKFDKVTYTYYEQLNGYNHLKSLSLNYCFYTDSFFDALPDCLDTRLKTIIHIPNVNALSAETDKYETVRKIIGYIGETVNVDTDTGVLTVKTDDGRLLKVADLVNDDATRVKTQAYLANITERDDMDIIIALGMAKEGFDWVYCEHVLTIGYRGSMTEVIQIIGRATRDVAGKTHAQFTNLIAMPEASQTEVTNAVNDMLKAISLSLLMEQVLAPNVNFKPRSEVKPDDVLPIGTIIIEDSINPPSKRALQILNQDSNEIIAEISQNTQLAKQYIQATPEFKNGLDADEQAELISDTVLPTMLRIRYPYLDDDEIGQVQQGVMTKLLINNNGGVVDANQIPDDAEIEGERQFVEKNGKYIDIAHLSPVQRESLDPINIVKERHLPYNVTIFDPTTNQATQRTTNATNEQFVKIGKKFINVADLPINLINSVNPFQRGYEVLSKNLDSQALHTINEVVQATRSTMTEQEAFGLWERINDFIACTGNEPNRNSNDPREVRMAEALNFIRIKVAEQRNRQSNSDVQNNE</sequence>
<keyword evidence="2" id="KW-0067">ATP-binding</keyword>
<dbReference type="CDD" id="cd18785">
    <property type="entry name" value="SF2_C"/>
    <property type="match status" value="1"/>
</dbReference>
<keyword evidence="2" id="KW-0347">Helicase</keyword>